<evidence type="ECO:0000313" key="2">
    <source>
        <dbReference type="EMBL" id="GMA95698.1"/>
    </source>
</evidence>
<reference evidence="3" key="1">
    <citation type="journal article" date="2019" name="Int. J. Syst. Evol. Microbiol.">
        <title>The Global Catalogue of Microorganisms (GCM) 10K type strain sequencing project: providing services to taxonomists for standard genome sequencing and annotation.</title>
        <authorList>
            <consortium name="The Broad Institute Genomics Platform"/>
            <consortium name="The Broad Institute Genome Sequencing Center for Infectious Disease"/>
            <person name="Wu L."/>
            <person name="Ma J."/>
        </authorList>
    </citation>
    <scope>NUCLEOTIDE SEQUENCE [LARGE SCALE GENOMIC DNA]</scope>
    <source>
        <strain evidence="3">NBRC 108894</strain>
    </source>
</reference>
<dbReference type="Proteomes" id="UP001157034">
    <property type="component" value="Unassembled WGS sequence"/>
</dbReference>
<feature type="transmembrane region" description="Helical" evidence="1">
    <location>
        <begin position="156"/>
        <end position="177"/>
    </location>
</feature>
<organism evidence="2 3">
    <name type="scientific">Pseudolysinimonas kribbensis</name>
    <dbReference type="NCBI Taxonomy" id="433641"/>
    <lineage>
        <taxon>Bacteria</taxon>
        <taxon>Bacillati</taxon>
        <taxon>Actinomycetota</taxon>
        <taxon>Actinomycetes</taxon>
        <taxon>Micrococcales</taxon>
        <taxon>Microbacteriaceae</taxon>
        <taxon>Pseudolysinimonas</taxon>
    </lineage>
</organism>
<keyword evidence="3" id="KW-1185">Reference proteome</keyword>
<name>A0ABQ6K4Z1_9MICO</name>
<keyword evidence="1" id="KW-1133">Transmembrane helix</keyword>
<comment type="caution">
    <text evidence="2">The sequence shown here is derived from an EMBL/GenBank/DDBJ whole genome shotgun (WGS) entry which is preliminary data.</text>
</comment>
<evidence type="ECO:0000313" key="3">
    <source>
        <dbReference type="Proteomes" id="UP001157034"/>
    </source>
</evidence>
<evidence type="ECO:0008006" key="4">
    <source>
        <dbReference type="Google" id="ProtNLM"/>
    </source>
</evidence>
<dbReference type="EMBL" id="BSVB01000001">
    <property type="protein sequence ID" value="GMA95698.1"/>
    <property type="molecule type" value="Genomic_DNA"/>
</dbReference>
<evidence type="ECO:0000256" key="1">
    <source>
        <dbReference type="SAM" id="Phobius"/>
    </source>
</evidence>
<gene>
    <name evidence="2" type="ORF">GCM10025881_25220</name>
</gene>
<protein>
    <recommendedName>
        <fullName evidence="4">DUF11 domain-containing protein</fullName>
    </recommendedName>
</protein>
<keyword evidence="1" id="KW-0472">Membrane</keyword>
<sequence length="189" mass="19169">MTGLTSVEPAAAVAPPAGLSITLSDATTQTESGAILTYTAAVTNAGASAVKGTLQVTVPGYASYAHSASGKKTGSDLSWPITVGAGKTVSRETTVRVGRIPRGEVRFTTLATLYPEGEPGRILVRTADPDGIRGVVDPAHSVRSPGASAGQSNAPLVITAIIGGAIIVVALAVLLWIRGRRRARARSAT</sequence>
<accession>A0ABQ6K4Z1</accession>
<keyword evidence="1" id="KW-0812">Transmembrane</keyword>
<proteinExistence type="predicted"/>